<dbReference type="RefSeq" id="WP_006283071.1">
    <property type="nucleotide sequence ID" value="NZ_ADWO01000074.1"/>
</dbReference>
<accession>D8DYH5</accession>
<sequence length="249" mass="28219">MVQSIKIYCISSTLSILLSVFAHAQSYVTYTHDEAKMNQITVMEIGAGGLTPTLYYDTFHRNYQKSASAKNKMSFRTLAGISAYQQVESADSIKSSLVQRAEVEALNVADRQVDIAWLAEKDKITSKMNAFEKNINRIISAGGNYADKERWTQYYNMFQCAVKATQEGYMPNSERKKQYLAIYKDISKQNDLLIAYIVRLNNKAKTADLLAATCYIPDRRGTHATEAYNRWRENGWNATSSGNSNKNNH</sequence>
<feature type="domain" description="DUF5045" evidence="1">
    <location>
        <begin position="27"/>
        <end position="109"/>
    </location>
</feature>
<dbReference type="InterPro" id="IPR032492">
    <property type="entry name" value="DUF5045"/>
</dbReference>
<dbReference type="Pfam" id="PF16464">
    <property type="entry name" value="DUF5045"/>
    <property type="match status" value="1"/>
</dbReference>
<dbReference type="EMBL" id="ADWO01000074">
    <property type="protein sequence ID" value="EFI71499.1"/>
    <property type="molecule type" value="Genomic_DNA"/>
</dbReference>
<dbReference type="Proteomes" id="UP000004524">
    <property type="component" value="Unassembled WGS sequence"/>
</dbReference>
<keyword evidence="3" id="KW-1185">Reference proteome</keyword>
<evidence type="ECO:0000313" key="3">
    <source>
        <dbReference type="Proteomes" id="UP000004524"/>
    </source>
</evidence>
<comment type="caution">
    <text evidence="2">The sequence shown here is derived from an EMBL/GenBank/DDBJ whole genome shotgun (WGS) entry which is preliminary data.</text>
</comment>
<evidence type="ECO:0000313" key="2">
    <source>
        <dbReference type="EMBL" id="EFI71499.1"/>
    </source>
</evidence>
<dbReference type="OrthoDB" id="1048136at2"/>
<protein>
    <recommendedName>
        <fullName evidence="1">DUF5045 domain-containing protein</fullName>
    </recommendedName>
</protein>
<organism evidence="2 3">
    <name type="scientific">Segatella baroniae B14</name>
    <dbReference type="NCBI Taxonomy" id="752555"/>
    <lineage>
        <taxon>Bacteria</taxon>
        <taxon>Pseudomonadati</taxon>
        <taxon>Bacteroidota</taxon>
        <taxon>Bacteroidia</taxon>
        <taxon>Bacteroidales</taxon>
        <taxon>Prevotellaceae</taxon>
        <taxon>Segatella</taxon>
    </lineage>
</organism>
<gene>
    <name evidence="2" type="ORF">PBR_1336</name>
</gene>
<dbReference type="AlphaFoldDB" id="D8DYH5"/>
<evidence type="ECO:0000259" key="1">
    <source>
        <dbReference type="Pfam" id="PF16464"/>
    </source>
</evidence>
<reference evidence="2 3" key="1">
    <citation type="journal article" date="2010" name="Microb. Ecol.">
        <title>Comparative genome analysis of Prevotella ruminicola and Prevotella bryantii: insights into their environmental niche.</title>
        <authorList>
            <consortium name="North American Consortium for Rumen Bacteria"/>
            <person name="Purushe J."/>
            <person name="Fouts D.E."/>
            <person name="Morrison M."/>
            <person name="White B.A."/>
            <person name="Mackie R.I."/>
            <person name="Coutinho P.M."/>
            <person name="Henrissat B."/>
            <person name="Nelson K.E."/>
        </authorList>
    </citation>
    <scope>NUCLEOTIDE SEQUENCE [LARGE SCALE GENOMIC DNA]</scope>
    <source>
        <strain evidence="2 3">B14</strain>
    </source>
</reference>
<name>D8DYH5_9BACT</name>
<proteinExistence type="predicted"/>